<dbReference type="RefSeq" id="WP_344496293.1">
    <property type="nucleotide sequence ID" value="NZ_BAAAQX010000074.1"/>
</dbReference>
<accession>A0ABP5PY37</accession>
<evidence type="ECO:0008006" key="4">
    <source>
        <dbReference type="Google" id="ProtNLM"/>
    </source>
</evidence>
<feature type="region of interest" description="Disordered" evidence="1">
    <location>
        <begin position="37"/>
        <end position="75"/>
    </location>
</feature>
<evidence type="ECO:0000313" key="2">
    <source>
        <dbReference type="EMBL" id="GAA2216571.1"/>
    </source>
</evidence>
<dbReference type="Proteomes" id="UP001499843">
    <property type="component" value="Unassembled WGS sequence"/>
</dbReference>
<evidence type="ECO:0000256" key="1">
    <source>
        <dbReference type="SAM" id="MobiDB-lite"/>
    </source>
</evidence>
<evidence type="ECO:0000313" key="3">
    <source>
        <dbReference type="Proteomes" id="UP001499843"/>
    </source>
</evidence>
<feature type="compositionally biased region" description="Basic and acidic residues" evidence="1">
    <location>
        <begin position="51"/>
        <end position="67"/>
    </location>
</feature>
<keyword evidence="3" id="KW-1185">Reference proteome</keyword>
<comment type="caution">
    <text evidence="2">The sequence shown here is derived from an EMBL/GenBank/DDBJ whole genome shotgun (WGS) entry which is preliminary data.</text>
</comment>
<feature type="compositionally biased region" description="Basic residues" evidence="1">
    <location>
        <begin position="37"/>
        <end position="50"/>
    </location>
</feature>
<gene>
    <name evidence="2" type="ORF">GCM10009850_120410</name>
</gene>
<dbReference type="EMBL" id="BAAAQX010000074">
    <property type="protein sequence ID" value="GAA2216571.1"/>
    <property type="molecule type" value="Genomic_DNA"/>
</dbReference>
<organism evidence="2 3">
    <name type="scientific">Nonomuraea monospora</name>
    <dbReference type="NCBI Taxonomy" id="568818"/>
    <lineage>
        <taxon>Bacteria</taxon>
        <taxon>Bacillati</taxon>
        <taxon>Actinomycetota</taxon>
        <taxon>Actinomycetes</taxon>
        <taxon>Streptosporangiales</taxon>
        <taxon>Streptosporangiaceae</taxon>
        <taxon>Nonomuraea</taxon>
    </lineage>
</organism>
<protein>
    <recommendedName>
        <fullName evidence="4">Transposase</fullName>
    </recommendedName>
</protein>
<sequence>MSHTAHHLGRPALDRGTPWRSVTIVDLRYSAACLRQARRTGQRPRPKLLRRKVDVYSRARSDPRDQSVSEQAGIEERQARQRLRLRLDAIRRRINATTGGLLQAETSDDLEVHPARHRRNAIWLY</sequence>
<reference evidence="3" key="1">
    <citation type="journal article" date="2019" name="Int. J. Syst. Evol. Microbiol.">
        <title>The Global Catalogue of Microorganisms (GCM) 10K type strain sequencing project: providing services to taxonomists for standard genome sequencing and annotation.</title>
        <authorList>
            <consortium name="The Broad Institute Genomics Platform"/>
            <consortium name="The Broad Institute Genome Sequencing Center for Infectious Disease"/>
            <person name="Wu L."/>
            <person name="Ma J."/>
        </authorList>
    </citation>
    <scope>NUCLEOTIDE SEQUENCE [LARGE SCALE GENOMIC DNA]</scope>
    <source>
        <strain evidence="3">JCM 16114</strain>
    </source>
</reference>
<proteinExistence type="predicted"/>
<name>A0ABP5PY37_9ACTN</name>